<feature type="signal peptide" evidence="2">
    <location>
        <begin position="1"/>
        <end position="17"/>
    </location>
</feature>
<reference evidence="3" key="1">
    <citation type="submission" date="2021-01" db="EMBL/GenBank/DDBJ databases">
        <authorList>
            <person name="Corre E."/>
            <person name="Pelletier E."/>
            <person name="Niang G."/>
            <person name="Scheremetjew M."/>
            <person name="Finn R."/>
            <person name="Kale V."/>
            <person name="Holt S."/>
            <person name="Cochrane G."/>
            <person name="Meng A."/>
            <person name="Brown T."/>
            <person name="Cohen L."/>
        </authorList>
    </citation>
    <scope>NUCLEOTIDE SEQUENCE</scope>
    <source>
        <strain evidence="3">RCC1130</strain>
    </source>
</reference>
<dbReference type="EMBL" id="HBER01001237">
    <property type="protein sequence ID" value="CAD8523373.1"/>
    <property type="molecule type" value="Transcribed_RNA"/>
</dbReference>
<sequence length="203" mass="22579">MARFLLRLLLICRTVTGLVLAGGSRSSRADVAGAGSSPVQVSRRVLAFCAPSLLATACASSTAAASDTGQIGQGLSQQSDGAAERQLMADAELLRQMLRDEKMISREVRETKRIAAADERVLKAVERSPKNVFGRLANPSRRLRERAEEEADREFEEVREDRSQLKFLQDELEEEKLRARELEVRVKRERNALESSKLRVAGR</sequence>
<gene>
    <name evidence="3" type="ORF">CLEP1334_LOCUS654</name>
</gene>
<feature type="chain" id="PRO_5031303815" evidence="2">
    <location>
        <begin position="18"/>
        <end position="203"/>
    </location>
</feature>
<evidence type="ECO:0000256" key="2">
    <source>
        <dbReference type="SAM" id="SignalP"/>
    </source>
</evidence>
<dbReference type="AlphaFoldDB" id="A0A7S0NN95"/>
<proteinExistence type="predicted"/>
<protein>
    <submittedName>
        <fullName evidence="3">Uncharacterized protein</fullName>
    </submittedName>
</protein>
<name>A0A7S0NN95_9EUKA</name>
<evidence type="ECO:0000256" key="1">
    <source>
        <dbReference type="SAM" id="Coils"/>
    </source>
</evidence>
<keyword evidence="1" id="KW-0175">Coiled coil</keyword>
<evidence type="ECO:0000313" key="3">
    <source>
        <dbReference type="EMBL" id="CAD8523373.1"/>
    </source>
</evidence>
<feature type="coiled-coil region" evidence="1">
    <location>
        <begin position="144"/>
        <end position="199"/>
    </location>
</feature>
<keyword evidence="2" id="KW-0732">Signal</keyword>
<accession>A0A7S0NN95</accession>
<organism evidence="3">
    <name type="scientific">Calcidiscus leptoporus</name>
    <dbReference type="NCBI Taxonomy" id="127549"/>
    <lineage>
        <taxon>Eukaryota</taxon>
        <taxon>Haptista</taxon>
        <taxon>Haptophyta</taxon>
        <taxon>Prymnesiophyceae</taxon>
        <taxon>Coccolithales</taxon>
        <taxon>Calcidiscaceae</taxon>
        <taxon>Calcidiscus</taxon>
    </lineage>
</organism>